<dbReference type="EMBL" id="DS807640">
    <property type="protein sequence ID" value="EEC10915.1"/>
    <property type="molecule type" value="Genomic_DNA"/>
</dbReference>
<evidence type="ECO:0000313" key="1">
    <source>
        <dbReference type="EMBL" id="EEC10915.1"/>
    </source>
</evidence>
<dbReference type="InParanoid" id="B7PWE3"/>
<dbReference type="PaxDb" id="6945-B7PWE3"/>
<evidence type="ECO:0000313" key="3">
    <source>
        <dbReference type="Proteomes" id="UP000001555"/>
    </source>
</evidence>
<reference evidence="2" key="2">
    <citation type="submission" date="2020-05" db="UniProtKB">
        <authorList>
            <consortium name="EnsemblMetazoa"/>
        </authorList>
    </citation>
    <scope>IDENTIFICATION</scope>
    <source>
        <strain evidence="2">wikel</strain>
    </source>
</reference>
<dbReference type="EMBL" id="ABJB010445356">
    <property type="status" value="NOT_ANNOTATED_CDS"/>
    <property type="molecule type" value="Genomic_DNA"/>
</dbReference>
<gene>
    <name evidence="1" type="ORF">IscW_ISCW007847</name>
</gene>
<dbReference type="Proteomes" id="UP000001555">
    <property type="component" value="Unassembled WGS sequence"/>
</dbReference>
<dbReference type="AlphaFoldDB" id="B7PWE3"/>
<accession>B7PWE3</accession>
<dbReference type="OrthoDB" id="19653at2759"/>
<dbReference type="Gene3D" id="3.40.50.1820">
    <property type="entry name" value="alpha/beta hydrolase"/>
    <property type="match status" value="1"/>
</dbReference>
<reference evidence="1 3" key="1">
    <citation type="submission" date="2008-03" db="EMBL/GenBank/DDBJ databases">
        <title>Annotation of Ixodes scapularis.</title>
        <authorList>
            <consortium name="Ixodes scapularis Genome Project Consortium"/>
            <person name="Caler E."/>
            <person name="Hannick L.I."/>
            <person name="Bidwell S."/>
            <person name="Joardar V."/>
            <person name="Thiagarajan M."/>
            <person name="Amedeo P."/>
            <person name="Galinsky K.J."/>
            <person name="Schobel S."/>
            <person name="Inman J."/>
            <person name="Hostetler J."/>
            <person name="Miller J."/>
            <person name="Hammond M."/>
            <person name="Megy K."/>
            <person name="Lawson D."/>
            <person name="Kodira C."/>
            <person name="Sutton G."/>
            <person name="Meyer J."/>
            <person name="Hill C.A."/>
            <person name="Birren B."/>
            <person name="Nene V."/>
            <person name="Collins F."/>
            <person name="Alarcon-Chaidez F."/>
            <person name="Wikel S."/>
            <person name="Strausberg R."/>
        </authorList>
    </citation>
    <scope>NUCLEOTIDE SEQUENCE [LARGE SCALE GENOMIC DNA]</scope>
    <source>
        <strain evidence="3">Wikel</strain>
        <strain evidence="1">Wikel colony</strain>
    </source>
</reference>
<dbReference type="HOGENOM" id="CLU_2029249_0_0_1"/>
<protein>
    <submittedName>
        <fullName evidence="1 2">Uncharacterized protein</fullName>
    </submittedName>
</protein>
<dbReference type="EMBL" id="ABJB010055398">
    <property type="status" value="NOT_ANNOTATED_CDS"/>
    <property type="molecule type" value="Genomic_DNA"/>
</dbReference>
<dbReference type="InterPro" id="IPR029058">
    <property type="entry name" value="AB_hydrolase_fold"/>
</dbReference>
<sequence length="122" mass="13982">MEEIVDAWGSFIRAGRPSIPLPGFDWPLYTTESPQLLYLRPSNYTKGYFPRRKTCELWRPFLFRSEPGKSQLPQPSKPTKEQKTDIINHLTTEDRTAGSSALQIETFLPFVLFVSYLASAVL</sequence>
<evidence type="ECO:0000313" key="2">
    <source>
        <dbReference type="EnsemblMetazoa" id="ISCW007847-PA"/>
    </source>
</evidence>
<dbReference type="SUPFAM" id="SSF53474">
    <property type="entry name" value="alpha/beta-Hydrolases"/>
    <property type="match status" value="1"/>
</dbReference>
<dbReference type="EMBL" id="ABJB010126650">
    <property type="status" value="NOT_ANNOTATED_CDS"/>
    <property type="molecule type" value="Genomic_DNA"/>
</dbReference>
<keyword evidence="3" id="KW-1185">Reference proteome</keyword>
<organism>
    <name type="scientific">Ixodes scapularis</name>
    <name type="common">Black-legged tick</name>
    <name type="synonym">Deer tick</name>
    <dbReference type="NCBI Taxonomy" id="6945"/>
    <lineage>
        <taxon>Eukaryota</taxon>
        <taxon>Metazoa</taxon>
        <taxon>Ecdysozoa</taxon>
        <taxon>Arthropoda</taxon>
        <taxon>Chelicerata</taxon>
        <taxon>Arachnida</taxon>
        <taxon>Acari</taxon>
        <taxon>Parasitiformes</taxon>
        <taxon>Ixodida</taxon>
        <taxon>Ixodoidea</taxon>
        <taxon>Ixodidae</taxon>
        <taxon>Ixodinae</taxon>
        <taxon>Ixodes</taxon>
    </lineage>
</organism>
<dbReference type="EMBL" id="ABJB010746504">
    <property type="status" value="NOT_ANNOTATED_CDS"/>
    <property type="molecule type" value="Genomic_DNA"/>
</dbReference>
<dbReference type="VEuPathDB" id="VectorBase:ISCI007847"/>
<dbReference type="EnsemblMetazoa" id="ISCW007847-RA">
    <property type="protein sequence ID" value="ISCW007847-PA"/>
    <property type="gene ID" value="ISCW007847"/>
</dbReference>
<name>B7PWE3_IXOSC</name>
<dbReference type="VEuPathDB" id="VectorBase:ISCP_028222"/>
<dbReference type="VEuPathDB" id="VectorBase:ISCW007847"/>
<proteinExistence type="predicted"/>